<evidence type="ECO:0000256" key="11">
    <source>
        <dbReference type="ARBA" id="ARBA00022842"/>
    </source>
</evidence>
<evidence type="ECO:0000313" key="21">
    <source>
        <dbReference type="Proteomes" id="UP001162780"/>
    </source>
</evidence>
<feature type="transmembrane region" description="Helical" evidence="19">
    <location>
        <begin position="31"/>
        <end position="52"/>
    </location>
</feature>
<keyword evidence="21" id="KW-1185">Reference proteome</keyword>
<evidence type="ECO:0000256" key="17">
    <source>
        <dbReference type="ARBA" id="ARBA00048623"/>
    </source>
</evidence>
<comment type="pathway">
    <text evidence="3 19">Cofactor biosynthesis; adenosylcobalamin biosynthesis; adenosylcobalamin from cob(II)yrinate a,c-diamide: step 7/7.</text>
</comment>
<sequence length="240" mass="25286">MDSFLIALQFLTRIPVSRSLPHDDAAVGRSVLYYPVVGFLLGLVLSGLALALAAGPDMVAAAVVLTAWVWLTGGLHLDGLADCADACVGGLGDRQRSLAIMKDPAAGPIAVVVLLLVLLLKWAAVLALLQQNNFICLLAAPILGRSAVLLLMLSTPYVRTNGVAEKMTQHFPFVEARWVVVISLVFVGVLMGWANVLLAGVLLLWLRYAALVRLGGVTGDVYGAAVELIETAALLAVVLL</sequence>
<evidence type="ECO:0000256" key="19">
    <source>
        <dbReference type="HAMAP-Rule" id="MF_00719"/>
    </source>
</evidence>
<evidence type="ECO:0000256" key="14">
    <source>
        <dbReference type="ARBA" id="ARBA00025228"/>
    </source>
</evidence>
<keyword evidence="9 19" id="KW-0808">Transferase</keyword>
<comment type="catalytic activity">
    <reaction evidence="17 19">
        <text>alpha-ribazole + adenosylcob(III)inamide-GDP = adenosylcob(III)alamin + GMP + H(+)</text>
        <dbReference type="Rhea" id="RHEA:16049"/>
        <dbReference type="ChEBI" id="CHEBI:10329"/>
        <dbReference type="ChEBI" id="CHEBI:15378"/>
        <dbReference type="ChEBI" id="CHEBI:18408"/>
        <dbReference type="ChEBI" id="CHEBI:58115"/>
        <dbReference type="ChEBI" id="CHEBI:60487"/>
        <dbReference type="EC" id="2.7.8.26"/>
    </reaction>
</comment>
<feature type="transmembrane region" description="Helical" evidence="19">
    <location>
        <begin position="136"/>
        <end position="158"/>
    </location>
</feature>
<comment type="function">
    <text evidence="14 19">Joins adenosylcobinamide-GDP and alpha-ribazole to generate adenosylcobalamin (Ado-cobalamin). Also synthesizes adenosylcobalamin 5'-phosphate from adenosylcobinamide-GDP and alpha-ribazole 5'-phosphate.</text>
</comment>
<evidence type="ECO:0000256" key="8">
    <source>
        <dbReference type="ARBA" id="ARBA00022573"/>
    </source>
</evidence>
<feature type="transmembrane region" description="Helical" evidence="19">
    <location>
        <begin position="105"/>
        <end position="129"/>
    </location>
</feature>
<keyword evidence="13 19" id="KW-0472">Membrane</keyword>
<evidence type="ECO:0000256" key="15">
    <source>
        <dbReference type="ARBA" id="ARBA00032605"/>
    </source>
</evidence>
<dbReference type="PANTHER" id="PTHR34148:SF1">
    <property type="entry name" value="ADENOSYLCOBINAMIDE-GDP RIBAZOLETRANSFERASE"/>
    <property type="match status" value="1"/>
</dbReference>
<feature type="transmembrane region" description="Helical" evidence="19">
    <location>
        <begin position="178"/>
        <end position="206"/>
    </location>
</feature>
<keyword evidence="10 19" id="KW-0812">Transmembrane</keyword>
<keyword evidence="7 19" id="KW-1003">Cell membrane</keyword>
<dbReference type="Pfam" id="PF02654">
    <property type="entry name" value="CobS"/>
    <property type="match status" value="1"/>
</dbReference>
<evidence type="ECO:0000256" key="10">
    <source>
        <dbReference type="ARBA" id="ARBA00022692"/>
    </source>
</evidence>
<keyword evidence="12 19" id="KW-1133">Transmembrane helix</keyword>
<evidence type="ECO:0000256" key="5">
    <source>
        <dbReference type="ARBA" id="ARBA00013200"/>
    </source>
</evidence>
<comment type="catalytic activity">
    <reaction evidence="18 19">
        <text>alpha-ribazole 5'-phosphate + adenosylcob(III)inamide-GDP = adenosylcob(III)alamin 5'-phosphate + GMP + H(+)</text>
        <dbReference type="Rhea" id="RHEA:23560"/>
        <dbReference type="ChEBI" id="CHEBI:15378"/>
        <dbReference type="ChEBI" id="CHEBI:57918"/>
        <dbReference type="ChEBI" id="CHEBI:58115"/>
        <dbReference type="ChEBI" id="CHEBI:60487"/>
        <dbReference type="ChEBI" id="CHEBI:60493"/>
        <dbReference type="EC" id="2.7.8.26"/>
    </reaction>
</comment>
<evidence type="ECO:0000256" key="6">
    <source>
        <dbReference type="ARBA" id="ARBA00015850"/>
    </source>
</evidence>
<evidence type="ECO:0000256" key="9">
    <source>
        <dbReference type="ARBA" id="ARBA00022679"/>
    </source>
</evidence>
<evidence type="ECO:0000256" key="3">
    <source>
        <dbReference type="ARBA" id="ARBA00004663"/>
    </source>
</evidence>
<organism evidence="20 21">
    <name type="scientific">Methylomonas rapida</name>
    <dbReference type="NCBI Taxonomy" id="2963939"/>
    <lineage>
        <taxon>Bacteria</taxon>
        <taxon>Pseudomonadati</taxon>
        <taxon>Pseudomonadota</taxon>
        <taxon>Gammaproteobacteria</taxon>
        <taxon>Methylococcales</taxon>
        <taxon>Methylococcaceae</taxon>
        <taxon>Methylomonas</taxon>
    </lineage>
</organism>
<evidence type="ECO:0000256" key="12">
    <source>
        <dbReference type="ARBA" id="ARBA00022989"/>
    </source>
</evidence>
<dbReference type="EC" id="2.7.8.26" evidence="5 19"/>
<name>A0ABY7GKP8_9GAMM</name>
<dbReference type="PANTHER" id="PTHR34148">
    <property type="entry name" value="ADENOSYLCOBINAMIDE-GDP RIBAZOLETRANSFERASE"/>
    <property type="match status" value="1"/>
</dbReference>
<accession>A0ABY7GKP8</accession>
<dbReference type="GO" id="GO:0051073">
    <property type="term" value="F:adenosylcobinamide-GDP ribazoletransferase activity"/>
    <property type="evidence" value="ECO:0007669"/>
    <property type="project" value="UniProtKB-EC"/>
</dbReference>
<dbReference type="EMBL" id="CP113517">
    <property type="protein sequence ID" value="WAR45085.1"/>
    <property type="molecule type" value="Genomic_DNA"/>
</dbReference>
<reference evidence="20" key="1">
    <citation type="submission" date="2022-11" db="EMBL/GenBank/DDBJ databases">
        <title>Methylomonas rapida sp. nov., Carotenoid-Producing Obligate Methanotrophs with High Growth Characteristics and Biotechnological Potential.</title>
        <authorList>
            <person name="Tikhonova E.N."/>
            <person name="Suleimanov R.Z."/>
            <person name="Miroshnikov K."/>
            <person name="Oshkin I.Y."/>
            <person name="Belova S.E."/>
            <person name="Danilova O.V."/>
            <person name="Ashikhmin A."/>
            <person name="Konopkin A."/>
            <person name="But S.Y."/>
            <person name="Khmelenina V.N."/>
            <person name="Kuznetsov N."/>
            <person name="Pimenov N.V."/>
            <person name="Dedysh S.N."/>
        </authorList>
    </citation>
    <scope>NUCLEOTIDE SEQUENCE</scope>
    <source>
        <strain evidence="20">MP1</strain>
    </source>
</reference>
<evidence type="ECO:0000256" key="7">
    <source>
        <dbReference type="ARBA" id="ARBA00022475"/>
    </source>
</evidence>
<protein>
    <recommendedName>
        <fullName evidence="6 19">Adenosylcobinamide-GDP ribazoletransferase</fullName>
        <ecNumber evidence="5 19">2.7.8.26</ecNumber>
    </recommendedName>
    <alternativeName>
        <fullName evidence="16 19">Cobalamin synthase</fullName>
    </alternativeName>
    <alternativeName>
        <fullName evidence="15 19">Cobalamin-5'-phosphate synthase</fullName>
    </alternativeName>
</protein>
<evidence type="ECO:0000256" key="13">
    <source>
        <dbReference type="ARBA" id="ARBA00023136"/>
    </source>
</evidence>
<keyword evidence="11 19" id="KW-0460">Magnesium</keyword>
<dbReference type="NCBIfam" id="NF001278">
    <property type="entry name" value="PRK00235.1-5"/>
    <property type="match status" value="1"/>
</dbReference>
<evidence type="ECO:0000313" key="20">
    <source>
        <dbReference type="EMBL" id="WAR45085.1"/>
    </source>
</evidence>
<dbReference type="InterPro" id="IPR003805">
    <property type="entry name" value="CobS"/>
</dbReference>
<dbReference type="NCBIfam" id="TIGR00317">
    <property type="entry name" value="cobS"/>
    <property type="match status" value="1"/>
</dbReference>
<evidence type="ECO:0000256" key="1">
    <source>
        <dbReference type="ARBA" id="ARBA00001946"/>
    </source>
</evidence>
<feature type="transmembrane region" description="Helical" evidence="19">
    <location>
        <begin position="59"/>
        <end position="77"/>
    </location>
</feature>
<keyword evidence="8 19" id="KW-0169">Cobalamin biosynthesis</keyword>
<evidence type="ECO:0000256" key="16">
    <source>
        <dbReference type="ARBA" id="ARBA00032853"/>
    </source>
</evidence>
<dbReference type="HAMAP" id="MF_00719">
    <property type="entry name" value="CobS"/>
    <property type="match status" value="1"/>
</dbReference>
<dbReference type="Proteomes" id="UP001162780">
    <property type="component" value="Chromosome"/>
</dbReference>
<evidence type="ECO:0000256" key="2">
    <source>
        <dbReference type="ARBA" id="ARBA00004651"/>
    </source>
</evidence>
<comment type="cofactor">
    <cofactor evidence="1 19">
        <name>Mg(2+)</name>
        <dbReference type="ChEBI" id="CHEBI:18420"/>
    </cofactor>
</comment>
<evidence type="ECO:0000256" key="4">
    <source>
        <dbReference type="ARBA" id="ARBA00010561"/>
    </source>
</evidence>
<gene>
    <name evidence="19" type="primary">cobS</name>
    <name evidence="20" type="ORF">NM686_000830</name>
</gene>
<evidence type="ECO:0000256" key="18">
    <source>
        <dbReference type="ARBA" id="ARBA00049504"/>
    </source>
</evidence>
<comment type="subcellular location">
    <subcellularLocation>
        <location evidence="2 19">Cell membrane</location>
        <topology evidence="2 19">Multi-pass membrane protein</topology>
    </subcellularLocation>
</comment>
<dbReference type="RefSeq" id="WP_255190050.1">
    <property type="nucleotide sequence ID" value="NZ_CP113517.1"/>
</dbReference>
<proteinExistence type="inferred from homology"/>
<comment type="similarity">
    <text evidence="4 19">Belongs to the CobS family.</text>
</comment>